<evidence type="ECO:0000256" key="2">
    <source>
        <dbReference type="ARBA" id="ARBA00023004"/>
    </source>
</evidence>
<comment type="caution">
    <text evidence="5">The sequence shown here is derived from an EMBL/GenBank/DDBJ whole genome shotgun (WGS) entry which is preliminary data.</text>
</comment>
<reference evidence="5" key="1">
    <citation type="journal article" date="2020" name="mSystems">
        <title>Genome- and Community-Level Interaction Insights into Carbon Utilization and Element Cycling Functions of Hydrothermarchaeota in Hydrothermal Sediment.</title>
        <authorList>
            <person name="Zhou Z."/>
            <person name="Liu Y."/>
            <person name="Xu W."/>
            <person name="Pan J."/>
            <person name="Luo Z.H."/>
            <person name="Li M."/>
        </authorList>
    </citation>
    <scope>NUCLEOTIDE SEQUENCE [LARGE SCALE GENOMIC DNA]</scope>
    <source>
        <strain evidence="5">SpSt-788</strain>
    </source>
</reference>
<dbReference type="EMBL" id="DTHO01000022">
    <property type="protein sequence ID" value="HGG99293.1"/>
    <property type="molecule type" value="Genomic_DNA"/>
</dbReference>
<dbReference type="PANTHER" id="PTHR40447:SF1">
    <property type="entry name" value="ANAEROBIC SULFITE REDUCTASE SUBUNIT A"/>
    <property type="match status" value="1"/>
</dbReference>
<evidence type="ECO:0000256" key="3">
    <source>
        <dbReference type="ARBA" id="ARBA00023014"/>
    </source>
</evidence>
<dbReference type="InterPro" id="IPR009051">
    <property type="entry name" value="Helical_ferredxn"/>
</dbReference>
<dbReference type="Gene3D" id="1.10.1060.10">
    <property type="entry name" value="Alpha-helical ferredoxin"/>
    <property type="match status" value="1"/>
</dbReference>
<keyword evidence="3" id="KW-0411">Iron-sulfur</keyword>
<dbReference type="AlphaFoldDB" id="A0A7C4AJ47"/>
<dbReference type="InterPro" id="IPR017896">
    <property type="entry name" value="4Fe4S_Fe-S-bd"/>
</dbReference>
<keyword evidence="2" id="KW-0408">Iron</keyword>
<dbReference type="GO" id="GO:0051536">
    <property type="term" value="F:iron-sulfur cluster binding"/>
    <property type="evidence" value="ECO:0007669"/>
    <property type="project" value="UniProtKB-KW"/>
</dbReference>
<evidence type="ECO:0000256" key="1">
    <source>
        <dbReference type="ARBA" id="ARBA00022723"/>
    </source>
</evidence>
<dbReference type="SUPFAM" id="SSF46548">
    <property type="entry name" value="alpha-helical ferredoxin"/>
    <property type="match status" value="1"/>
</dbReference>
<evidence type="ECO:0000259" key="4">
    <source>
        <dbReference type="PROSITE" id="PS51379"/>
    </source>
</evidence>
<dbReference type="Pfam" id="PF17179">
    <property type="entry name" value="Fer4_22"/>
    <property type="match status" value="1"/>
</dbReference>
<feature type="domain" description="4Fe-4S ferredoxin-type" evidence="4">
    <location>
        <begin position="308"/>
        <end position="339"/>
    </location>
</feature>
<dbReference type="InterPro" id="IPR017900">
    <property type="entry name" value="4Fe4S_Fe_S_CS"/>
</dbReference>
<gene>
    <name evidence="5" type="ORF">ENV75_02425</name>
</gene>
<accession>A0A7C4AJ47</accession>
<protein>
    <submittedName>
        <fullName evidence="5">Ni/Fe hydrogenase subunit beta</fullName>
    </submittedName>
</protein>
<proteinExistence type="predicted"/>
<sequence>MKIEQYRTIEKSLFEEFINALISVSKVVAPVCKGFNTYSFQEIKSPDEISLKYIPTILPPKKFLLPQRETILQFNIKPELKVEPVAEYDNTVLFGVHTCDIAGFRCLNTVLSDPPKDTAYLIRKKHITIIGLECNDYCDKYASCSLVGANIPTTGYDLMFTDLGEYFIVHVHSLKGAEIIKNTNDLFKAAEESHIKDLEALREKKSKIFINEVPTERRYLPELFDRSWNASVWQEIGEKCLSCGNCTAVCPTCYCFDIRDDVDLSLSSGERYRVWFSCQLDPFAKVAGGIDFRRERSARQRHRYYRKFRYHIDRYGMIFCTGCGRCSRTCMAGINLKEVLTSLIRESEAKIWRKWL</sequence>
<feature type="domain" description="4Fe-4S ferredoxin-type" evidence="4">
    <location>
        <begin position="229"/>
        <end position="261"/>
    </location>
</feature>
<evidence type="ECO:0000313" key="5">
    <source>
        <dbReference type="EMBL" id="HGG99293.1"/>
    </source>
</evidence>
<organism evidence="5">
    <name type="scientific">Thermodesulfovibrio aggregans</name>
    <dbReference type="NCBI Taxonomy" id="86166"/>
    <lineage>
        <taxon>Bacteria</taxon>
        <taxon>Pseudomonadati</taxon>
        <taxon>Nitrospirota</taxon>
        <taxon>Thermodesulfovibrionia</taxon>
        <taxon>Thermodesulfovibrionales</taxon>
        <taxon>Thermodesulfovibrionaceae</taxon>
        <taxon>Thermodesulfovibrio</taxon>
    </lineage>
</organism>
<dbReference type="PANTHER" id="PTHR40447">
    <property type="entry name" value="ANAEROBIC SULFITE REDUCTASE SUBUNIT A"/>
    <property type="match status" value="1"/>
</dbReference>
<keyword evidence="1" id="KW-0479">Metal-binding</keyword>
<dbReference type="PROSITE" id="PS51379">
    <property type="entry name" value="4FE4S_FER_2"/>
    <property type="match status" value="2"/>
</dbReference>
<dbReference type="GO" id="GO:0046872">
    <property type="term" value="F:metal ion binding"/>
    <property type="evidence" value="ECO:0007669"/>
    <property type="project" value="UniProtKB-KW"/>
</dbReference>
<name>A0A7C4AJ47_9BACT</name>
<dbReference type="PROSITE" id="PS00198">
    <property type="entry name" value="4FE4S_FER_1"/>
    <property type="match status" value="1"/>
</dbReference>